<dbReference type="GO" id="GO:0016874">
    <property type="term" value="F:ligase activity"/>
    <property type="evidence" value="ECO:0007669"/>
    <property type="project" value="UniProtKB-KW"/>
</dbReference>
<dbReference type="Proteomes" id="UP000295444">
    <property type="component" value="Unassembled WGS sequence"/>
</dbReference>
<gene>
    <name evidence="3" type="ORF">EV186_10951</name>
</gene>
<dbReference type="SUPFAM" id="SSF56747">
    <property type="entry name" value="Prim-pol domain"/>
    <property type="match status" value="1"/>
</dbReference>
<keyword evidence="3" id="KW-0436">Ligase</keyword>
<accession>A0A4R6RVM3</accession>
<protein>
    <submittedName>
        <fullName evidence="3">DNA ligase D</fullName>
    </submittedName>
</protein>
<comment type="caution">
    <text evidence="3">The sequence shown here is derived from an EMBL/GenBank/DDBJ whole genome shotgun (WGS) entry which is preliminary data.</text>
</comment>
<feature type="compositionally biased region" description="Pro residues" evidence="1">
    <location>
        <begin position="314"/>
        <end position="329"/>
    </location>
</feature>
<name>A0A4R6RVM3_LABRH</name>
<evidence type="ECO:0000256" key="1">
    <source>
        <dbReference type="SAM" id="MobiDB-lite"/>
    </source>
</evidence>
<evidence type="ECO:0000313" key="3">
    <source>
        <dbReference type="EMBL" id="TDP91059.1"/>
    </source>
</evidence>
<keyword evidence="4" id="KW-1185">Reference proteome</keyword>
<dbReference type="Gene3D" id="3.90.920.10">
    <property type="entry name" value="DNA primase, PRIM domain"/>
    <property type="match status" value="1"/>
</dbReference>
<organism evidence="3 4">
    <name type="scientific">Labedaea rhizosphaerae</name>
    <dbReference type="NCBI Taxonomy" id="598644"/>
    <lineage>
        <taxon>Bacteria</taxon>
        <taxon>Bacillati</taxon>
        <taxon>Actinomycetota</taxon>
        <taxon>Actinomycetes</taxon>
        <taxon>Pseudonocardiales</taxon>
        <taxon>Pseudonocardiaceae</taxon>
        <taxon>Labedaea</taxon>
    </lineage>
</organism>
<reference evidence="3 4" key="1">
    <citation type="submission" date="2019-03" db="EMBL/GenBank/DDBJ databases">
        <title>Genomic Encyclopedia of Type Strains, Phase IV (KMG-IV): sequencing the most valuable type-strain genomes for metagenomic binning, comparative biology and taxonomic classification.</title>
        <authorList>
            <person name="Goeker M."/>
        </authorList>
    </citation>
    <scope>NUCLEOTIDE SEQUENCE [LARGE SCALE GENOMIC DNA]</scope>
    <source>
        <strain evidence="3 4">DSM 45361</strain>
    </source>
</reference>
<dbReference type="PANTHER" id="PTHR42705">
    <property type="entry name" value="BIFUNCTIONAL NON-HOMOLOGOUS END JOINING PROTEIN LIGD"/>
    <property type="match status" value="1"/>
</dbReference>
<dbReference type="RefSeq" id="WP_133853856.1">
    <property type="nucleotide sequence ID" value="NZ_SNXZ01000009.1"/>
</dbReference>
<evidence type="ECO:0000259" key="2">
    <source>
        <dbReference type="Pfam" id="PF21686"/>
    </source>
</evidence>
<feature type="region of interest" description="Disordered" evidence="1">
    <location>
        <begin position="314"/>
        <end position="337"/>
    </location>
</feature>
<dbReference type="Pfam" id="PF21686">
    <property type="entry name" value="LigD_Prim-Pol"/>
    <property type="match status" value="1"/>
</dbReference>
<dbReference type="InterPro" id="IPR014145">
    <property type="entry name" value="LigD_pol_dom"/>
</dbReference>
<dbReference type="OrthoDB" id="4296267at2"/>
<dbReference type="AlphaFoldDB" id="A0A4R6RVM3"/>
<feature type="domain" description="DNA ligase D polymerase" evidence="2">
    <location>
        <begin position="33"/>
        <end position="285"/>
    </location>
</feature>
<proteinExistence type="predicted"/>
<sequence length="337" mass="37390">MSETAEPVTVDVAGRQITVSSPDKVFFTERGETKLDLVRYYEAVAGPLLSVLGNRPLMLERYPHGAGEKSFFQKRVPKNAPSWLHTATVSTPNGTSSDALVAADIAHIVWGVNLGCLGFHAWPYRADNLEIADELRIDLDPSPGIGLPEVKQAAKLTKELLDELGIEVNVKTSGSRGLHLYVFLEPRWDSYQVRAAAVALARELERRHEDLITAKWWKEERGARVFVDFNQNAPHKTVFGAWCVRPRVGAQVSTPIRWDEVDDVEPDQLTIATVPGLLAERGDPWAEAVGRLQTIEPLLAWSERDMAAGLMDAPWPPVYPKQPNEPPRVAPSRAKKA</sequence>
<dbReference type="NCBIfam" id="TIGR02778">
    <property type="entry name" value="ligD_pol"/>
    <property type="match status" value="1"/>
</dbReference>
<evidence type="ECO:0000313" key="4">
    <source>
        <dbReference type="Proteomes" id="UP000295444"/>
    </source>
</evidence>
<dbReference type="PANTHER" id="PTHR42705:SF3">
    <property type="entry name" value="ATP-DEPENDENT DNA LIGASE"/>
    <property type="match status" value="1"/>
</dbReference>
<dbReference type="EMBL" id="SNXZ01000009">
    <property type="protein sequence ID" value="TDP91059.1"/>
    <property type="molecule type" value="Genomic_DNA"/>
</dbReference>
<dbReference type="InterPro" id="IPR052171">
    <property type="entry name" value="NHEJ_LigD"/>
</dbReference>